<evidence type="ECO:0000259" key="4">
    <source>
        <dbReference type="SMART" id="SM00893"/>
    </source>
</evidence>
<dbReference type="Gene3D" id="3.40.50.620">
    <property type="entry name" value="HUPs"/>
    <property type="match status" value="1"/>
</dbReference>
<keyword evidence="6" id="KW-1185">Reference proteome</keyword>
<dbReference type="EMBL" id="VWSF01000010">
    <property type="protein sequence ID" value="KAA5544793.1"/>
    <property type="molecule type" value="Genomic_DNA"/>
</dbReference>
<organism evidence="5 6">
    <name type="scientific">Adhaeribacter rhizoryzae</name>
    <dbReference type="NCBI Taxonomy" id="2607907"/>
    <lineage>
        <taxon>Bacteria</taxon>
        <taxon>Pseudomonadati</taxon>
        <taxon>Bacteroidota</taxon>
        <taxon>Cytophagia</taxon>
        <taxon>Cytophagales</taxon>
        <taxon>Hymenobacteraceae</taxon>
        <taxon>Adhaeribacter</taxon>
    </lineage>
</organism>
<dbReference type="Gene3D" id="3.40.50.1220">
    <property type="entry name" value="TPP-binding domain"/>
    <property type="match status" value="1"/>
</dbReference>
<dbReference type="Proteomes" id="UP000323426">
    <property type="component" value="Unassembled WGS sequence"/>
</dbReference>
<comment type="cofactor">
    <cofactor evidence="3">
        <name>FAD</name>
        <dbReference type="ChEBI" id="CHEBI:57692"/>
    </cofactor>
    <text evidence="3">Binds 1 FAD per dimer.</text>
</comment>
<keyword evidence="3" id="KW-0285">Flavoprotein</keyword>
<sequence>MAVLVLIECAEGQIKKSALEVASYGFQVAQTLGTTAAAVAIGDINPEALTALGKQGITKVYYNNQPEVKNFVPAAYVNVIAQAAETSQAKVIILANSTIGSAVGARLAVRLNASFATNVVSLPEISGESFKVQRGVFSGKAFADVNLTGDRKIIAVKKNTFDIVEQEGTAETEQLSLTFSSADLAGAPQETIKTTGKILLTEAEVVVSGGRGLRGPENWHLIEDLADALGAATACSKPVADVGWRPHHEHVGQTGTTISPNLYIAAGISGAIQHLAGVNSSKVIVVINKDPEAPFFKAADYGIVGDVAEVLPKLTEAARALNQ</sequence>
<accession>A0A5M6DBN9</accession>
<comment type="similarity">
    <text evidence="1">Belongs to the ETF alpha-subunit/FixB family.</text>
</comment>
<feature type="domain" description="Electron transfer flavoprotein alpha/beta-subunit N-terminal" evidence="4">
    <location>
        <begin position="3"/>
        <end position="188"/>
    </location>
</feature>
<dbReference type="SUPFAM" id="SSF52467">
    <property type="entry name" value="DHS-like NAD/FAD-binding domain"/>
    <property type="match status" value="1"/>
</dbReference>
<keyword evidence="2" id="KW-0813">Transport</keyword>
<proteinExistence type="inferred from homology"/>
<name>A0A5M6DBN9_9BACT</name>
<dbReference type="Pfam" id="PF00766">
    <property type="entry name" value="ETF_alpha"/>
    <property type="match status" value="1"/>
</dbReference>
<dbReference type="InterPro" id="IPR014731">
    <property type="entry name" value="ETF_asu_C"/>
</dbReference>
<reference evidence="5 6" key="1">
    <citation type="submission" date="2019-09" db="EMBL/GenBank/DDBJ databases">
        <title>Genome sequence and assembly of Adhaeribacter sp.</title>
        <authorList>
            <person name="Chhetri G."/>
        </authorList>
    </citation>
    <scope>NUCLEOTIDE SEQUENCE [LARGE SCALE GENOMIC DNA]</scope>
    <source>
        <strain evidence="5 6">DK36</strain>
    </source>
</reference>
<protein>
    <submittedName>
        <fullName evidence="5">Electron transfer flavoprotein subunit alpha/FixB family protein</fullName>
    </submittedName>
</protein>
<dbReference type="PIRSF" id="PIRSF000089">
    <property type="entry name" value="Electra_flavoP_a"/>
    <property type="match status" value="1"/>
</dbReference>
<dbReference type="Pfam" id="PF01012">
    <property type="entry name" value="ETF"/>
    <property type="match status" value="1"/>
</dbReference>
<dbReference type="AlphaFoldDB" id="A0A5M6DBN9"/>
<dbReference type="GO" id="GO:0009055">
    <property type="term" value="F:electron transfer activity"/>
    <property type="evidence" value="ECO:0007669"/>
    <property type="project" value="InterPro"/>
</dbReference>
<dbReference type="InterPro" id="IPR014730">
    <property type="entry name" value="ETF_a/b_N"/>
</dbReference>
<keyword evidence="2" id="KW-0249">Electron transport</keyword>
<keyword evidence="3" id="KW-0274">FAD</keyword>
<dbReference type="GO" id="GO:0033539">
    <property type="term" value="P:fatty acid beta-oxidation using acyl-CoA dehydrogenase"/>
    <property type="evidence" value="ECO:0007669"/>
    <property type="project" value="TreeGrafter"/>
</dbReference>
<dbReference type="SUPFAM" id="SSF52402">
    <property type="entry name" value="Adenine nucleotide alpha hydrolases-like"/>
    <property type="match status" value="1"/>
</dbReference>
<gene>
    <name evidence="5" type="ORF">F0145_14000</name>
</gene>
<dbReference type="PANTHER" id="PTHR43153:SF1">
    <property type="entry name" value="ELECTRON TRANSFER FLAVOPROTEIN SUBUNIT ALPHA, MITOCHONDRIAL"/>
    <property type="match status" value="1"/>
</dbReference>
<feature type="binding site" evidence="3">
    <location>
        <position position="211"/>
    </location>
    <ligand>
        <name>FAD</name>
        <dbReference type="ChEBI" id="CHEBI:57692"/>
    </ligand>
</feature>
<dbReference type="RefSeq" id="WP_150089042.1">
    <property type="nucleotide sequence ID" value="NZ_VWSF01000010.1"/>
</dbReference>
<dbReference type="InterPro" id="IPR001308">
    <property type="entry name" value="ETF_a/FixB"/>
</dbReference>
<dbReference type="GO" id="GO:0050660">
    <property type="term" value="F:flavin adenine dinucleotide binding"/>
    <property type="evidence" value="ECO:0007669"/>
    <property type="project" value="InterPro"/>
</dbReference>
<evidence type="ECO:0000313" key="5">
    <source>
        <dbReference type="EMBL" id="KAA5544793.1"/>
    </source>
</evidence>
<feature type="binding site" evidence="3">
    <location>
        <position position="288"/>
    </location>
    <ligand>
        <name>FAD</name>
        <dbReference type="ChEBI" id="CHEBI:57692"/>
    </ligand>
</feature>
<evidence type="ECO:0000256" key="1">
    <source>
        <dbReference type="ARBA" id="ARBA00005817"/>
    </source>
</evidence>
<dbReference type="SMART" id="SM00893">
    <property type="entry name" value="ETF"/>
    <property type="match status" value="1"/>
</dbReference>
<evidence type="ECO:0000313" key="6">
    <source>
        <dbReference type="Proteomes" id="UP000323426"/>
    </source>
</evidence>
<dbReference type="InterPro" id="IPR029035">
    <property type="entry name" value="DHS-like_NAD/FAD-binding_dom"/>
</dbReference>
<dbReference type="InterPro" id="IPR014729">
    <property type="entry name" value="Rossmann-like_a/b/a_fold"/>
</dbReference>
<feature type="binding site" evidence="3">
    <location>
        <begin position="267"/>
        <end position="274"/>
    </location>
    <ligand>
        <name>FAD</name>
        <dbReference type="ChEBI" id="CHEBI:57692"/>
    </ligand>
</feature>
<dbReference type="PANTHER" id="PTHR43153">
    <property type="entry name" value="ELECTRON TRANSFER FLAVOPROTEIN ALPHA"/>
    <property type="match status" value="1"/>
</dbReference>
<comment type="caution">
    <text evidence="5">The sequence shown here is derived from an EMBL/GenBank/DDBJ whole genome shotgun (WGS) entry which is preliminary data.</text>
</comment>
<evidence type="ECO:0000256" key="3">
    <source>
        <dbReference type="PIRSR" id="PIRSR000089-1"/>
    </source>
</evidence>
<evidence type="ECO:0000256" key="2">
    <source>
        <dbReference type="ARBA" id="ARBA00022982"/>
    </source>
</evidence>